<feature type="transmembrane region" description="Helical" evidence="3">
    <location>
        <begin position="80"/>
        <end position="105"/>
    </location>
</feature>
<accession>A7S510</accession>
<dbReference type="InParanoid" id="A7S510"/>
<name>A7S510_NEMVE</name>
<organism evidence="4 5">
    <name type="scientific">Nematostella vectensis</name>
    <name type="common">Starlet sea anemone</name>
    <dbReference type="NCBI Taxonomy" id="45351"/>
    <lineage>
        <taxon>Eukaryota</taxon>
        <taxon>Metazoa</taxon>
        <taxon>Cnidaria</taxon>
        <taxon>Anthozoa</taxon>
        <taxon>Hexacorallia</taxon>
        <taxon>Actiniaria</taxon>
        <taxon>Edwardsiidae</taxon>
        <taxon>Nematostella</taxon>
    </lineage>
</organism>
<reference evidence="4 5" key="1">
    <citation type="journal article" date="2007" name="Science">
        <title>Sea anemone genome reveals ancestral eumetazoan gene repertoire and genomic organization.</title>
        <authorList>
            <person name="Putnam N.H."/>
            <person name="Srivastava M."/>
            <person name="Hellsten U."/>
            <person name="Dirks B."/>
            <person name="Chapman J."/>
            <person name="Salamov A."/>
            <person name="Terry A."/>
            <person name="Shapiro H."/>
            <person name="Lindquist E."/>
            <person name="Kapitonov V.V."/>
            <person name="Jurka J."/>
            <person name="Genikhovich G."/>
            <person name="Grigoriev I.V."/>
            <person name="Lucas S.M."/>
            <person name="Steele R.E."/>
            <person name="Finnerty J.R."/>
            <person name="Technau U."/>
            <person name="Martindale M.Q."/>
            <person name="Rokhsar D.S."/>
        </authorList>
    </citation>
    <scope>NUCLEOTIDE SEQUENCE [LARGE SCALE GENOMIC DNA]</scope>
    <source>
        <strain evidence="5">CH2 X CH6</strain>
    </source>
</reference>
<dbReference type="Proteomes" id="UP000001593">
    <property type="component" value="Unassembled WGS sequence"/>
</dbReference>
<evidence type="ECO:0000313" key="4">
    <source>
        <dbReference type="EMBL" id="EDO41286.1"/>
    </source>
</evidence>
<keyword evidence="3" id="KW-0472">Membrane</keyword>
<protein>
    <submittedName>
        <fullName evidence="4">Uncharacterized protein</fullName>
    </submittedName>
</protein>
<keyword evidence="5" id="KW-1185">Reference proteome</keyword>
<feature type="coiled-coil region" evidence="1">
    <location>
        <begin position="126"/>
        <end position="160"/>
    </location>
</feature>
<proteinExistence type="predicted"/>
<keyword evidence="1" id="KW-0175">Coiled coil</keyword>
<dbReference type="AlphaFoldDB" id="A7S510"/>
<evidence type="ECO:0000256" key="2">
    <source>
        <dbReference type="SAM" id="MobiDB-lite"/>
    </source>
</evidence>
<feature type="region of interest" description="Disordered" evidence="2">
    <location>
        <begin position="1"/>
        <end position="53"/>
    </location>
</feature>
<sequence length="483" mass="52987">MSLNSPRVGPVHARQHKRTQKESEITLEQLNDEGSPLETNDGKATPSEVRLSTSPSNELLVRKEAFAEIKSESRPCNVQAFCLALVWLMVVVSLALNLLMIFGVIESRASSYKDQADLSSDEQLNVINLRTSLNKTNKELKRLKEEQKIYQNQILEINQVLIGLNNSKTIAGPRGPPGYNGTQGPVGPLGPRGSGNMTMCQYKVAKGPGTRHTVSATDFVSIGEPAGMRIVGATCSTDGAAQYVLTSIQLGRFPRSYKCECKGSSSLFVPAGKMHCYVHYWELQALCYWLRCSLHLSFLAVACVQLGTLAIKLCFMVFQHAAGKNPEGKYRTVEVKRLELELNKTSAEIDRVRSHTEHSKQKLTEMKETLKRLSTIAPPGPQGLPERNGSQCPRGLIGPQGSDDMSLCEYKAAQSVGVRPSSSASVVISTPEPVGKKILAVSCSSDGFAEYIFTTEVAYNIRFYKCHCKGNPSHFIPAVLMRC</sequence>
<gene>
    <name evidence="4" type="ORF">NEMVEDRAFT_v1g206903</name>
</gene>
<dbReference type="HOGENOM" id="CLU_565396_0_0_1"/>
<evidence type="ECO:0000256" key="1">
    <source>
        <dbReference type="SAM" id="Coils"/>
    </source>
</evidence>
<evidence type="ECO:0000313" key="5">
    <source>
        <dbReference type="Proteomes" id="UP000001593"/>
    </source>
</evidence>
<dbReference type="EMBL" id="DS469580">
    <property type="protein sequence ID" value="EDO41286.1"/>
    <property type="molecule type" value="Genomic_DNA"/>
</dbReference>
<keyword evidence="3" id="KW-0812">Transmembrane</keyword>
<evidence type="ECO:0000256" key="3">
    <source>
        <dbReference type="SAM" id="Phobius"/>
    </source>
</evidence>
<keyword evidence="3" id="KW-1133">Transmembrane helix</keyword>